<gene>
    <name evidence="2" type="ORF">A2664_00735</name>
</gene>
<protein>
    <recommendedName>
        <fullName evidence="1">HD/PDEase domain-containing protein</fullName>
    </recommendedName>
</protein>
<dbReference type="Proteomes" id="UP000178873">
    <property type="component" value="Unassembled WGS sequence"/>
</dbReference>
<organism evidence="2 3">
    <name type="scientific">Candidatus Taylorbacteria bacterium RIFCSPHIGHO2_01_FULL_46_22b</name>
    <dbReference type="NCBI Taxonomy" id="1802301"/>
    <lineage>
        <taxon>Bacteria</taxon>
        <taxon>Candidatus Tayloriibacteriota</taxon>
    </lineage>
</organism>
<feature type="domain" description="HD/PDEase" evidence="1">
    <location>
        <begin position="29"/>
        <end position="136"/>
    </location>
</feature>
<evidence type="ECO:0000259" key="1">
    <source>
        <dbReference type="SMART" id="SM00471"/>
    </source>
</evidence>
<accession>A0A1G2M3H9</accession>
<dbReference type="SUPFAM" id="SSF109604">
    <property type="entry name" value="HD-domain/PDEase-like"/>
    <property type="match status" value="1"/>
</dbReference>
<dbReference type="InterPro" id="IPR006674">
    <property type="entry name" value="HD_domain"/>
</dbReference>
<dbReference type="EMBL" id="MHRF01000005">
    <property type="protein sequence ID" value="OHA18455.1"/>
    <property type="molecule type" value="Genomic_DNA"/>
</dbReference>
<sequence length="224" mass="25828">MSLPKLWEKFSELTRLVREDHRNARHLVGHGHDFAHALMVAQYAQLIASEQHEGELGWAAGLMHNTDHLFGEEKVNEIMEGYLVHVLFSPADKNLVCEAVLTHSEIDSPKDNPISIILKDADKLANIGESVILRSGQFRPDITAMDPRFLKFSDPKATYRNPRSLLQDLRHILQWETMMRTEKARMISKPYFDRLRSFIDHCPDQFEESGLTPYPFPEDFESSN</sequence>
<dbReference type="STRING" id="1802301.A2664_00735"/>
<dbReference type="InterPro" id="IPR003607">
    <property type="entry name" value="HD/PDEase_dom"/>
</dbReference>
<evidence type="ECO:0000313" key="2">
    <source>
        <dbReference type="EMBL" id="OHA18455.1"/>
    </source>
</evidence>
<proteinExistence type="predicted"/>
<dbReference type="Gene3D" id="1.10.3210.10">
    <property type="entry name" value="Hypothetical protein af1432"/>
    <property type="match status" value="1"/>
</dbReference>
<evidence type="ECO:0000313" key="3">
    <source>
        <dbReference type="Proteomes" id="UP000178873"/>
    </source>
</evidence>
<reference evidence="2 3" key="1">
    <citation type="journal article" date="2016" name="Nat. Commun.">
        <title>Thousands of microbial genomes shed light on interconnected biogeochemical processes in an aquifer system.</title>
        <authorList>
            <person name="Anantharaman K."/>
            <person name="Brown C.T."/>
            <person name="Hug L.A."/>
            <person name="Sharon I."/>
            <person name="Castelle C.J."/>
            <person name="Probst A.J."/>
            <person name="Thomas B.C."/>
            <person name="Singh A."/>
            <person name="Wilkins M.J."/>
            <person name="Karaoz U."/>
            <person name="Brodie E.L."/>
            <person name="Williams K.H."/>
            <person name="Hubbard S.S."/>
            <person name="Banfield J.F."/>
        </authorList>
    </citation>
    <scope>NUCLEOTIDE SEQUENCE [LARGE SCALE GENOMIC DNA]</scope>
</reference>
<dbReference type="AlphaFoldDB" id="A0A1G2M3H9"/>
<name>A0A1G2M3H9_9BACT</name>
<dbReference type="SMART" id="SM00471">
    <property type="entry name" value="HDc"/>
    <property type="match status" value="1"/>
</dbReference>
<dbReference type="Pfam" id="PF01966">
    <property type="entry name" value="HD"/>
    <property type="match status" value="1"/>
</dbReference>
<comment type="caution">
    <text evidence="2">The sequence shown here is derived from an EMBL/GenBank/DDBJ whole genome shotgun (WGS) entry which is preliminary data.</text>
</comment>